<name>A0A8X6JRK0_NEPPI</name>
<dbReference type="Proteomes" id="UP000887013">
    <property type="component" value="Unassembled WGS sequence"/>
</dbReference>
<protein>
    <submittedName>
        <fullName evidence="1">Uncharacterized protein</fullName>
    </submittedName>
</protein>
<sequence length="122" mass="14409">MGTGEKTFIFFVCNYFENPEAIFNIITMATKCQQNKAMRRKTVYLGDETLRKCTEALKYENDLLVKKSIAARTETDFITSGFYRLEMKSFLFLFLPRYEPQVDCFSFFCLMPFNPWRSVLLV</sequence>
<dbReference type="EMBL" id="BMAW01046309">
    <property type="protein sequence ID" value="GFS54685.1"/>
    <property type="molecule type" value="Genomic_DNA"/>
</dbReference>
<gene>
    <name evidence="1" type="ORF">NPIL_63841</name>
</gene>
<accession>A0A8X6JRK0</accession>
<evidence type="ECO:0000313" key="1">
    <source>
        <dbReference type="EMBL" id="GFS54685.1"/>
    </source>
</evidence>
<evidence type="ECO:0000313" key="2">
    <source>
        <dbReference type="Proteomes" id="UP000887013"/>
    </source>
</evidence>
<dbReference type="AlphaFoldDB" id="A0A8X6JRK0"/>
<proteinExistence type="predicted"/>
<comment type="caution">
    <text evidence="1">The sequence shown here is derived from an EMBL/GenBank/DDBJ whole genome shotgun (WGS) entry which is preliminary data.</text>
</comment>
<reference evidence="1" key="1">
    <citation type="submission" date="2020-08" db="EMBL/GenBank/DDBJ databases">
        <title>Multicomponent nature underlies the extraordinary mechanical properties of spider dragline silk.</title>
        <authorList>
            <person name="Kono N."/>
            <person name="Nakamura H."/>
            <person name="Mori M."/>
            <person name="Yoshida Y."/>
            <person name="Ohtoshi R."/>
            <person name="Malay A.D."/>
            <person name="Moran D.A.P."/>
            <person name="Tomita M."/>
            <person name="Numata K."/>
            <person name="Arakawa K."/>
        </authorList>
    </citation>
    <scope>NUCLEOTIDE SEQUENCE</scope>
</reference>
<keyword evidence="2" id="KW-1185">Reference proteome</keyword>
<organism evidence="1 2">
    <name type="scientific">Nephila pilipes</name>
    <name type="common">Giant wood spider</name>
    <name type="synonym">Nephila maculata</name>
    <dbReference type="NCBI Taxonomy" id="299642"/>
    <lineage>
        <taxon>Eukaryota</taxon>
        <taxon>Metazoa</taxon>
        <taxon>Ecdysozoa</taxon>
        <taxon>Arthropoda</taxon>
        <taxon>Chelicerata</taxon>
        <taxon>Arachnida</taxon>
        <taxon>Araneae</taxon>
        <taxon>Araneomorphae</taxon>
        <taxon>Entelegynae</taxon>
        <taxon>Araneoidea</taxon>
        <taxon>Nephilidae</taxon>
        <taxon>Nephila</taxon>
    </lineage>
</organism>